<dbReference type="Pfam" id="PF11847">
    <property type="entry name" value="GT-C_AftD"/>
    <property type="match status" value="1"/>
</dbReference>
<dbReference type="Gene3D" id="2.60.120.260">
    <property type="entry name" value="Galactose-binding domain-like"/>
    <property type="match status" value="1"/>
</dbReference>
<feature type="region of interest" description="Disordered" evidence="1">
    <location>
        <begin position="725"/>
        <end position="753"/>
    </location>
</feature>
<keyword evidence="2" id="KW-0812">Transmembrane</keyword>
<feature type="transmembrane region" description="Helical" evidence="2">
    <location>
        <begin position="236"/>
        <end position="256"/>
    </location>
</feature>
<dbReference type="RefSeq" id="WP_170140831.1">
    <property type="nucleotide sequence ID" value="NZ_PVZC01000001.1"/>
</dbReference>
<evidence type="ECO:0000313" key="5">
    <source>
        <dbReference type="Proteomes" id="UP000237846"/>
    </source>
</evidence>
<keyword evidence="2" id="KW-1133">Transmembrane helix</keyword>
<evidence type="ECO:0000256" key="2">
    <source>
        <dbReference type="SAM" id="Phobius"/>
    </source>
</evidence>
<dbReference type="InterPro" id="IPR008979">
    <property type="entry name" value="Galactose-bd-like_sf"/>
</dbReference>
<proteinExistence type="predicted"/>
<feature type="transmembrane region" description="Helical" evidence="2">
    <location>
        <begin position="381"/>
        <end position="399"/>
    </location>
</feature>
<feature type="transmembrane region" description="Helical" evidence="2">
    <location>
        <begin position="1278"/>
        <end position="1311"/>
    </location>
</feature>
<dbReference type="EMBL" id="PVZC01000001">
    <property type="protein sequence ID" value="PRY01581.1"/>
    <property type="molecule type" value="Genomic_DNA"/>
</dbReference>
<feature type="transmembrane region" description="Helical" evidence="2">
    <location>
        <begin position="1323"/>
        <end position="1345"/>
    </location>
</feature>
<gene>
    <name evidence="4" type="ORF">CLV72_101164</name>
</gene>
<accession>A0A2T0QCI0</accession>
<feature type="transmembrane region" description="Helical" evidence="2">
    <location>
        <begin position="115"/>
        <end position="132"/>
    </location>
</feature>
<feature type="region of interest" description="Disordered" evidence="1">
    <location>
        <begin position="672"/>
        <end position="694"/>
    </location>
</feature>
<keyword evidence="2" id="KW-0472">Membrane</keyword>
<comment type="caution">
    <text evidence="4">The sequence shown here is derived from an EMBL/GenBank/DDBJ whole genome shotgun (WGS) entry which is preliminary data.</text>
</comment>
<reference evidence="4 5" key="1">
    <citation type="submission" date="2018-03" db="EMBL/GenBank/DDBJ databases">
        <title>Genomic Encyclopedia of Archaeal and Bacterial Type Strains, Phase II (KMG-II): from individual species to whole genera.</title>
        <authorList>
            <person name="Goeker M."/>
        </authorList>
    </citation>
    <scope>NUCLEOTIDE SEQUENCE [LARGE SCALE GENOMIC DNA]</scope>
    <source>
        <strain evidence="4 5">DSM 45601</strain>
    </source>
</reference>
<evidence type="ECO:0000259" key="3">
    <source>
        <dbReference type="PROSITE" id="PS50022"/>
    </source>
</evidence>
<evidence type="ECO:0000256" key="1">
    <source>
        <dbReference type="SAM" id="MobiDB-lite"/>
    </source>
</evidence>
<feature type="transmembrane region" description="Helical" evidence="2">
    <location>
        <begin position="195"/>
        <end position="224"/>
    </location>
</feature>
<feature type="domain" description="F5/8 type C" evidence="3">
    <location>
        <begin position="705"/>
        <end position="776"/>
    </location>
</feature>
<keyword evidence="5" id="KW-1185">Reference proteome</keyword>
<protein>
    <submittedName>
        <fullName evidence="4">Arabinofuranan 3-O-arabinosyltransferase</fullName>
    </submittedName>
</protein>
<feature type="transmembrane region" description="Helical" evidence="2">
    <location>
        <begin position="310"/>
        <end position="332"/>
    </location>
</feature>
<dbReference type="InterPro" id="IPR000421">
    <property type="entry name" value="FA58C"/>
</dbReference>
<feature type="compositionally biased region" description="Basic residues" evidence="1">
    <location>
        <begin position="1378"/>
        <end position="1394"/>
    </location>
</feature>
<dbReference type="SUPFAM" id="SSF49785">
    <property type="entry name" value="Galactose-binding domain-like"/>
    <property type="match status" value="1"/>
</dbReference>
<feature type="transmembrane region" description="Helical" evidence="2">
    <location>
        <begin position="411"/>
        <end position="433"/>
    </location>
</feature>
<name>A0A2T0QCI0_9ACTN</name>
<dbReference type="Proteomes" id="UP000237846">
    <property type="component" value="Unassembled WGS sequence"/>
</dbReference>
<organism evidence="4 5">
    <name type="scientific">Allonocardiopsis opalescens</name>
    <dbReference type="NCBI Taxonomy" id="1144618"/>
    <lineage>
        <taxon>Bacteria</taxon>
        <taxon>Bacillati</taxon>
        <taxon>Actinomycetota</taxon>
        <taxon>Actinomycetes</taxon>
        <taxon>Streptosporangiales</taxon>
        <taxon>Allonocardiopsis</taxon>
    </lineage>
</organism>
<evidence type="ECO:0000313" key="4">
    <source>
        <dbReference type="EMBL" id="PRY01581.1"/>
    </source>
</evidence>
<feature type="region of interest" description="Disordered" evidence="1">
    <location>
        <begin position="1"/>
        <end position="22"/>
    </location>
</feature>
<dbReference type="GO" id="GO:0016740">
    <property type="term" value="F:transferase activity"/>
    <property type="evidence" value="ECO:0007669"/>
    <property type="project" value="UniProtKB-KW"/>
</dbReference>
<sequence>MIRWLARTGGRADGAGPGPGAPGPDPVLVRRLSLLAVCLLLAAIAFSTEPGRIVGDTKLDLTIDPLGFLGRALYLWDPAYFGQLQNQAYGYLFPNGPFHALLIALDMPEWAVQRLWMALLLCAAFTGTVQVARALGIGGLHTQILAGLAYALAPRVLTLISANSAELQPTMLLPWILLPLVTGAREGRSPLRAAALSACAFLLCGGTNAASELAVLVVPLLFLLTRAPGPRRRRLTGWWLTAIAMVSCWWLVPLLIMGRYVYSFMPFTEDAATTTSVTSLTNVLRGTTNWMGFLPVDGRPWLPAGWELAVVPWLVVVTAVLAGLGLAGLLAGRLPERTFLVATLLTGVAILAGGHVGEVAGVQAEFVRNLLDGPLSPFRNVHKFDALVRLPLVLGLANLPAAARAVAWRRALLGCGAAAVALSAVPAVTVGVAPRGSFEDVPAYWRQAVDWLNAEAGGAMALAVPGSGRGEYLWGRPMDEPLQPLSDGRWSNHMVIPWGSAGISRLQHELDARLSSGEGSAGLTSTLARMGVGYLVVRNDLDRAGLRGAYPAQVHSALESSPGIHRVAEFGPVVGVPEGGTQAGADWIDQPYPAVEIYQVEEAAPLVGTVPAEDALRVTGGPEALLALAEEGVLDDDRPVILGDDPGAEAIAPEATVVTDTLRRRETAFADVRRNDGPTLTAAQERSESGPVSDVLDPAWEPYTSVAAPLGAAVTASSSAADLDASGARRDAGRSPFAAVDGDPGTAWRPGAWTGPVGEWIEIEFAEPLDLSEITVAFEHDPWSPAPSRIELATDAGRSTVPVQATDRPQRLSVPEGTTERLRLRIDALDWEPAALFGVSAGIAEIEVPGVEVARTVEVPGVEGASTTVLTGSGSVPACVEGSVMWTCSAAREVLGEDGYGFDRTFPVSGALAEAGGARVSGRVTVTDPAEADMRANALAGGPDASVSSVAGAHPAGAGWAALDGDPSTAWYADPGEREPRLELDFGRTVDLGETRFVFARPESVSAPVRVSVAAETAEGTRVAEGYLSSSGELDLGELRAEQAVITFTPPLGQPLELAEVEIGGVEPREVPADRPIPPGCGLGPTLEVDGTPVRTEIVDGTVGELLAGRPLEYASCEPVPLTGGEARLAHSEPGVYRLESAVVESASAPLPGGGGEPVELGGADVISWGPSSREVHVFAEEDGYLVVNENFNEGWQATAGGRELVPVRLDGWRQAWELPAGTYGTVTMRYTPDTAYQLALGVGAGLVGGLLFLLAAAHRIGGAALPAARPGRPRLRLLVPLTVALGAWTAGAAGVVVLGAALTLALWPGWVERRSRWLTGPWPVLVLLTLAGGSLGLAGALGAAAPESVADALGGWVPQLLCLPVLARLAVALRPRPAHARRPSRPPRARARRPAAPPADGVADLAGTGGGLR</sequence>
<feature type="transmembrane region" description="Helical" evidence="2">
    <location>
        <begin position="1236"/>
        <end position="1257"/>
    </location>
</feature>
<feature type="region of interest" description="Disordered" evidence="1">
    <location>
        <begin position="1378"/>
        <end position="1414"/>
    </location>
</feature>
<dbReference type="Pfam" id="PF00754">
    <property type="entry name" value="F5_F8_type_C"/>
    <property type="match status" value="1"/>
</dbReference>
<keyword evidence="4" id="KW-0808">Transferase</keyword>
<dbReference type="InterPro" id="IPR021798">
    <property type="entry name" value="AftD_N"/>
</dbReference>
<feature type="transmembrane region" description="Helical" evidence="2">
    <location>
        <begin position="339"/>
        <end position="361"/>
    </location>
</feature>
<dbReference type="PROSITE" id="PS50022">
    <property type="entry name" value="FA58C_3"/>
    <property type="match status" value="1"/>
</dbReference>